<protein>
    <submittedName>
        <fullName evidence="1">Uncharacterized protein</fullName>
    </submittedName>
</protein>
<sequence>MTKLLHFALLFVFVFTTNHIWSQEDLLKEKDSPFTAHTVDLNESILVPLANFSQKEVFSYKACSDSHEHEGHEHHESDLHSDSFTLIDIISSDEGADFNCSGGFCMDESHFHKRGLTLKKQLFNYFMSISC</sequence>
<dbReference type="RefSeq" id="WP_343912940.1">
    <property type="nucleotide sequence ID" value="NZ_BAAAGE010000002.1"/>
</dbReference>
<evidence type="ECO:0000313" key="1">
    <source>
        <dbReference type="EMBL" id="GAA0724080.1"/>
    </source>
</evidence>
<proteinExistence type="predicted"/>
<name>A0ABN1IYP4_9FLAO</name>
<reference evidence="1 2" key="1">
    <citation type="journal article" date="2019" name="Int. J. Syst. Evol. Microbiol.">
        <title>The Global Catalogue of Microorganisms (GCM) 10K type strain sequencing project: providing services to taxonomists for standard genome sequencing and annotation.</title>
        <authorList>
            <consortium name="The Broad Institute Genomics Platform"/>
            <consortium name="The Broad Institute Genome Sequencing Center for Infectious Disease"/>
            <person name="Wu L."/>
            <person name="Ma J."/>
        </authorList>
    </citation>
    <scope>NUCLEOTIDE SEQUENCE [LARGE SCALE GENOMIC DNA]</scope>
    <source>
        <strain evidence="1 2">JCM 15974</strain>
    </source>
</reference>
<dbReference type="Proteomes" id="UP001501758">
    <property type="component" value="Unassembled WGS sequence"/>
</dbReference>
<dbReference type="EMBL" id="BAAAGE010000002">
    <property type="protein sequence ID" value="GAA0724080.1"/>
    <property type="molecule type" value="Genomic_DNA"/>
</dbReference>
<organism evidence="1 2">
    <name type="scientific">Aquimarina litoralis</name>
    <dbReference type="NCBI Taxonomy" id="584605"/>
    <lineage>
        <taxon>Bacteria</taxon>
        <taxon>Pseudomonadati</taxon>
        <taxon>Bacteroidota</taxon>
        <taxon>Flavobacteriia</taxon>
        <taxon>Flavobacteriales</taxon>
        <taxon>Flavobacteriaceae</taxon>
        <taxon>Aquimarina</taxon>
    </lineage>
</organism>
<evidence type="ECO:0000313" key="2">
    <source>
        <dbReference type="Proteomes" id="UP001501758"/>
    </source>
</evidence>
<comment type="caution">
    <text evidence="1">The sequence shown here is derived from an EMBL/GenBank/DDBJ whole genome shotgun (WGS) entry which is preliminary data.</text>
</comment>
<keyword evidence="2" id="KW-1185">Reference proteome</keyword>
<accession>A0ABN1IYP4</accession>
<gene>
    <name evidence="1" type="ORF">GCM10009430_28250</name>
</gene>